<evidence type="ECO:0000256" key="2">
    <source>
        <dbReference type="SAM" id="SignalP"/>
    </source>
</evidence>
<keyword evidence="2" id="KW-0732">Signal</keyword>
<protein>
    <recommendedName>
        <fullName evidence="5">Secreted protein</fullName>
    </recommendedName>
</protein>
<accession>A0ABX9HWE8</accession>
<sequence>MKKIMVISAIVAFTFAGLAEARGGRSGGFGGSSSRAVVSKPVQTQKTQSTQQKQDATFENTPNRTIPNQPQQAINGNRMANFATGAAAGYLLSNALAPNEAVAQESTTQAQTVTETKQAPATQNVVSTVAQFHSIGGQIDPYLVEKTDGYRRYCIGGVQYLAAAQGGQSAPIVMVNPNGTPLECQLLP</sequence>
<feature type="signal peptide" evidence="2">
    <location>
        <begin position="1"/>
        <end position="21"/>
    </location>
</feature>
<feature type="region of interest" description="Disordered" evidence="1">
    <location>
        <begin position="25"/>
        <end position="64"/>
    </location>
</feature>
<evidence type="ECO:0000256" key="1">
    <source>
        <dbReference type="SAM" id="MobiDB-lite"/>
    </source>
</evidence>
<keyword evidence="4" id="KW-1185">Reference proteome</keyword>
<feature type="chain" id="PRO_5046170404" description="Secreted protein" evidence="2">
    <location>
        <begin position="22"/>
        <end position="188"/>
    </location>
</feature>
<dbReference type="RefSeq" id="WP_111389260.1">
    <property type="nucleotide sequence ID" value="NZ_QEQG01000002.1"/>
</dbReference>
<evidence type="ECO:0000313" key="4">
    <source>
        <dbReference type="Proteomes" id="UP000253950"/>
    </source>
</evidence>
<name>A0ABX9HWE8_9PAST</name>
<proteinExistence type="predicted"/>
<feature type="compositionally biased region" description="Low complexity" evidence="1">
    <location>
        <begin position="43"/>
        <end position="54"/>
    </location>
</feature>
<evidence type="ECO:0000313" key="3">
    <source>
        <dbReference type="EMBL" id="RDF12481.1"/>
    </source>
</evidence>
<dbReference type="EMBL" id="QEQG01000002">
    <property type="protein sequence ID" value="RDF12481.1"/>
    <property type="molecule type" value="Genomic_DNA"/>
</dbReference>
<feature type="compositionally biased region" description="Polar residues" evidence="1">
    <location>
        <begin position="55"/>
        <end position="64"/>
    </location>
</feature>
<evidence type="ECO:0008006" key="5">
    <source>
        <dbReference type="Google" id="ProtNLM"/>
    </source>
</evidence>
<reference evidence="3 4" key="1">
    <citation type="submission" date="2018-05" db="EMBL/GenBank/DDBJ databases">
        <title>Draft Genome Sequences for a Diverse set of 7 Haemophilus Species.</title>
        <authorList>
            <person name="Nichols M."/>
            <person name="Topaz N."/>
            <person name="Wang X."/>
            <person name="Wang X."/>
            <person name="Boxrud D."/>
        </authorList>
    </citation>
    <scope>NUCLEOTIDE SEQUENCE [LARGE SCALE GENOMIC DNA]</scope>
    <source>
        <strain evidence="3 4">C2015005473</strain>
    </source>
</reference>
<organism evidence="3 4">
    <name type="scientific">Haemophilus sputorum</name>
    <dbReference type="NCBI Taxonomy" id="1078480"/>
    <lineage>
        <taxon>Bacteria</taxon>
        <taxon>Pseudomonadati</taxon>
        <taxon>Pseudomonadota</taxon>
        <taxon>Gammaproteobacteria</taxon>
        <taxon>Pasteurellales</taxon>
        <taxon>Pasteurellaceae</taxon>
        <taxon>Haemophilus</taxon>
    </lineage>
</organism>
<dbReference type="Proteomes" id="UP000253950">
    <property type="component" value="Unassembled WGS sequence"/>
</dbReference>
<gene>
    <name evidence="3" type="ORF">DPV84_02800</name>
</gene>
<comment type="caution">
    <text evidence="3">The sequence shown here is derived from an EMBL/GenBank/DDBJ whole genome shotgun (WGS) entry which is preliminary data.</text>
</comment>